<comment type="caution">
    <text evidence="2">The sequence shown here is derived from an EMBL/GenBank/DDBJ whole genome shotgun (WGS) entry which is preliminary data.</text>
</comment>
<organism evidence="2 3">
    <name type="scientific">Glycomyces albidus</name>
    <dbReference type="NCBI Taxonomy" id="2656774"/>
    <lineage>
        <taxon>Bacteria</taxon>
        <taxon>Bacillati</taxon>
        <taxon>Actinomycetota</taxon>
        <taxon>Actinomycetes</taxon>
        <taxon>Glycomycetales</taxon>
        <taxon>Glycomycetaceae</taxon>
        <taxon>Glycomyces</taxon>
    </lineage>
</organism>
<keyword evidence="1" id="KW-1133">Transmembrane helix</keyword>
<sequence length="370" mass="38934">MSGAPPAAAPRVRAMDVRSLAFWGVIAMSAFGLWTLQRNAVPAALAFPPSTALNLAVLLSCLAVGVWLARRVLRPVQAPPWSGTWLALMWGGLAACGMAILMNGRLLSFWSKALGLEASGAWSAALTAPLNEEAAKAAGVVMLAAVSTRLVRSAADGLVYGALVGLGFQIVENFTYGFNGIVMAGGVEPFAATFQTLWARIVLTGVGSHWAMSAVAGAGIGYLVSASGRSAARRVRVALGCFVLAMAMHFLFDSPLPGGTAGTLVKPLVNFAAAIAVYAVVRRGFRARWAAVSHEETAAGSLTADEARSLSRRGARHRRLRGFRSGPEREAQARLQRLQLALIEERIPERLPAEAAEPWRKAVAAARPAG</sequence>
<accession>A0A6L5G677</accession>
<keyword evidence="2" id="KW-0645">Protease</keyword>
<reference evidence="2 3" key="1">
    <citation type="submission" date="2019-10" db="EMBL/GenBank/DDBJ databases">
        <title>Glycomyces albidus sp. nov., a novel actinomycete isolated from rhizosphere soil of wheat (Triticum aestivum L.).</title>
        <authorList>
            <person name="Qian L."/>
        </authorList>
    </citation>
    <scope>NUCLEOTIDE SEQUENCE [LARGE SCALE GENOMIC DNA]</scope>
    <source>
        <strain evidence="2 3">NEAU-7082</strain>
    </source>
</reference>
<dbReference type="Pfam" id="PF13367">
    <property type="entry name" value="PrsW-protease"/>
    <property type="match status" value="1"/>
</dbReference>
<name>A0A6L5G677_9ACTN</name>
<dbReference type="RefSeq" id="WP_153024256.1">
    <property type="nucleotide sequence ID" value="NZ_WIAO01000004.1"/>
</dbReference>
<feature type="transmembrane region" description="Helical" evidence="1">
    <location>
        <begin position="43"/>
        <end position="69"/>
    </location>
</feature>
<evidence type="ECO:0000313" key="3">
    <source>
        <dbReference type="Proteomes" id="UP000477750"/>
    </source>
</evidence>
<dbReference type="PANTHER" id="PTHR36844:SF1">
    <property type="entry name" value="PROTEASE PRSW"/>
    <property type="match status" value="1"/>
</dbReference>
<keyword evidence="1" id="KW-0472">Membrane</keyword>
<feature type="transmembrane region" description="Helical" evidence="1">
    <location>
        <begin position="198"/>
        <end position="223"/>
    </location>
</feature>
<dbReference type="Proteomes" id="UP000477750">
    <property type="component" value="Unassembled WGS sequence"/>
</dbReference>
<keyword evidence="1" id="KW-0812">Transmembrane</keyword>
<feature type="transmembrane region" description="Helical" evidence="1">
    <location>
        <begin position="264"/>
        <end position="281"/>
    </location>
</feature>
<evidence type="ECO:0000313" key="2">
    <source>
        <dbReference type="EMBL" id="MQM25098.1"/>
    </source>
</evidence>
<feature type="transmembrane region" description="Helical" evidence="1">
    <location>
        <begin position="20"/>
        <end position="36"/>
    </location>
</feature>
<keyword evidence="3" id="KW-1185">Reference proteome</keyword>
<dbReference type="AlphaFoldDB" id="A0A6L5G677"/>
<protein>
    <submittedName>
        <fullName evidence="2">PrsW family intramembrane metalloprotease</fullName>
    </submittedName>
</protein>
<proteinExistence type="predicted"/>
<dbReference type="GO" id="GO:0008237">
    <property type="term" value="F:metallopeptidase activity"/>
    <property type="evidence" value="ECO:0007669"/>
    <property type="project" value="UniProtKB-KW"/>
</dbReference>
<gene>
    <name evidence="2" type="ORF">GFD30_05830</name>
</gene>
<feature type="transmembrane region" description="Helical" evidence="1">
    <location>
        <begin position="235"/>
        <end position="252"/>
    </location>
</feature>
<keyword evidence="2" id="KW-0482">Metalloprotease</keyword>
<dbReference type="GO" id="GO:0006508">
    <property type="term" value="P:proteolysis"/>
    <property type="evidence" value="ECO:0007669"/>
    <property type="project" value="UniProtKB-KW"/>
</dbReference>
<dbReference type="PANTHER" id="PTHR36844">
    <property type="entry name" value="PROTEASE PRSW"/>
    <property type="match status" value="1"/>
</dbReference>
<feature type="transmembrane region" description="Helical" evidence="1">
    <location>
        <begin position="81"/>
        <end position="102"/>
    </location>
</feature>
<keyword evidence="2" id="KW-0378">Hydrolase</keyword>
<evidence type="ECO:0000256" key="1">
    <source>
        <dbReference type="SAM" id="Phobius"/>
    </source>
</evidence>
<dbReference type="InterPro" id="IPR026898">
    <property type="entry name" value="PrsW"/>
</dbReference>
<dbReference type="EMBL" id="WIAO01000004">
    <property type="protein sequence ID" value="MQM25098.1"/>
    <property type="molecule type" value="Genomic_DNA"/>
</dbReference>